<sequence>MKKDIDKTKREKLEKLDFNYTSIQKEFPDSISKIIEDEYKEVENNI</sequence>
<gene>
    <name evidence="1" type="ORF">TUBRATIS_11610</name>
</gene>
<dbReference type="AlphaFoldDB" id="A0A437AME0"/>
<keyword evidence="2" id="KW-1185">Reference proteome</keyword>
<proteinExistence type="predicted"/>
<accession>A0A437AME0</accession>
<dbReference type="EMBL" id="RCSS01000244">
    <property type="protein sequence ID" value="RVD92342.1"/>
    <property type="molecule type" value="Genomic_DNA"/>
</dbReference>
<comment type="caution">
    <text evidence="1">The sequence shown here is derived from an EMBL/GenBank/DDBJ whole genome shotgun (WGS) entry which is preliminary data.</text>
</comment>
<organism evidence="1 2">
    <name type="scientific">Tubulinosema ratisbonensis</name>
    <dbReference type="NCBI Taxonomy" id="291195"/>
    <lineage>
        <taxon>Eukaryota</taxon>
        <taxon>Fungi</taxon>
        <taxon>Fungi incertae sedis</taxon>
        <taxon>Microsporidia</taxon>
        <taxon>Tubulinosematoidea</taxon>
        <taxon>Tubulinosematidae</taxon>
        <taxon>Tubulinosema</taxon>
    </lineage>
</organism>
<reference evidence="1 2" key="1">
    <citation type="submission" date="2018-10" db="EMBL/GenBank/DDBJ databases">
        <title>Draft genome sequence of the microsporidian Tubulinosema ratisbonensis.</title>
        <authorList>
            <person name="Polonais V."/>
            <person name="Peyretaillade E."/>
            <person name="Niehus S."/>
            <person name="Wawrzyniak I."/>
            <person name="Franchet A."/>
            <person name="Gaspin C."/>
            <person name="Reichstadt M."/>
            <person name="Belser C."/>
            <person name="Labadie K."/>
            <person name="Delbac F."/>
            <person name="Ferrandon D."/>
        </authorList>
    </citation>
    <scope>NUCLEOTIDE SEQUENCE [LARGE SCALE GENOMIC DNA]</scope>
    <source>
        <strain evidence="1 2">Franzen</strain>
    </source>
</reference>
<name>A0A437AME0_9MICR</name>
<dbReference type="Proteomes" id="UP000282876">
    <property type="component" value="Unassembled WGS sequence"/>
</dbReference>
<evidence type="ECO:0000313" key="2">
    <source>
        <dbReference type="Proteomes" id="UP000282876"/>
    </source>
</evidence>
<feature type="non-terminal residue" evidence="1">
    <location>
        <position position="46"/>
    </location>
</feature>
<evidence type="ECO:0000313" key="1">
    <source>
        <dbReference type="EMBL" id="RVD92342.1"/>
    </source>
</evidence>
<protein>
    <submittedName>
        <fullName evidence="1">Uncharacterized protein</fullName>
    </submittedName>
</protein>
<dbReference type="VEuPathDB" id="MicrosporidiaDB:TUBRATIS_11610"/>